<evidence type="ECO:0000256" key="1">
    <source>
        <dbReference type="SAM" id="Phobius"/>
    </source>
</evidence>
<dbReference type="AlphaFoldDB" id="A0A1I5R368"/>
<dbReference type="Proteomes" id="UP000199227">
    <property type="component" value="Unassembled WGS sequence"/>
</dbReference>
<proteinExistence type="predicted"/>
<gene>
    <name evidence="2" type="ORF">SAMN05216234_12421</name>
</gene>
<keyword evidence="1" id="KW-1133">Transmembrane helix</keyword>
<feature type="transmembrane region" description="Helical" evidence="1">
    <location>
        <begin position="53"/>
        <end position="70"/>
    </location>
</feature>
<keyword evidence="1" id="KW-0472">Membrane</keyword>
<feature type="transmembrane region" description="Helical" evidence="1">
    <location>
        <begin position="12"/>
        <end position="32"/>
    </location>
</feature>
<keyword evidence="1" id="KW-0812">Transmembrane</keyword>
<dbReference type="STRING" id="223786.SAMN05216234_12421"/>
<protein>
    <submittedName>
        <fullName evidence="2">Uncharacterized protein</fullName>
    </submittedName>
</protein>
<keyword evidence="3" id="KW-1185">Reference proteome</keyword>
<name>A0A1I5R368_9BACT</name>
<organism evidence="2 3">
    <name type="scientific">Hydrogenimonas thermophila</name>
    <dbReference type="NCBI Taxonomy" id="223786"/>
    <lineage>
        <taxon>Bacteria</taxon>
        <taxon>Pseudomonadati</taxon>
        <taxon>Campylobacterota</taxon>
        <taxon>Epsilonproteobacteria</taxon>
        <taxon>Campylobacterales</taxon>
        <taxon>Hydrogenimonadaceae</taxon>
        <taxon>Hydrogenimonas</taxon>
    </lineage>
</organism>
<evidence type="ECO:0000313" key="3">
    <source>
        <dbReference type="Proteomes" id="UP000199227"/>
    </source>
</evidence>
<dbReference type="EMBL" id="FOXB01000024">
    <property type="protein sequence ID" value="SFP52952.1"/>
    <property type="molecule type" value="Genomic_DNA"/>
</dbReference>
<feature type="transmembrane region" description="Helical" evidence="1">
    <location>
        <begin position="115"/>
        <end position="134"/>
    </location>
</feature>
<sequence>METIEQTMIELHIWPVVVLGILIALNIAVIVVQKDDFKLKKYLRIQATAWTTLMSMIVFTGATIMAFYHLNFTIKIIAMIVAFVAMSSLEIRRHLLIKKSRPGQECFANVRKKVLRYYVMQALWMLMIGGFATLT</sequence>
<evidence type="ECO:0000313" key="2">
    <source>
        <dbReference type="EMBL" id="SFP52952.1"/>
    </source>
</evidence>
<feature type="transmembrane region" description="Helical" evidence="1">
    <location>
        <begin position="76"/>
        <end position="95"/>
    </location>
</feature>
<accession>A0A1I5R368</accession>
<reference evidence="2 3" key="1">
    <citation type="submission" date="2016-10" db="EMBL/GenBank/DDBJ databases">
        <authorList>
            <person name="de Groot N.N."/>
        </authorList>
    </citation>
    <scope>NUCLEOTIDE SEQUENCE [LARGE SCALE GENOMIC DNA]</scope>
    <source>
        <strain evidence="2 3">EP1-55-1</strain>
    </source>
</reference>